<evidence type="ECO:0000313" key="14">
    <source>
        <dbReference type="EMBL" id="OMJ86574.1"/>
    </source>
</evidence>
<evidence type="ECO:0000256" key="7">
    <source>
        <dbReference type="ARBA" id="ARBA00022840"/>
    </source>
</evidence>
<evidence type="ECO:0000256" key="1">
    <source>
        <dbReference type="ARBA" id="ARBA00008867"/>
    </source>
</evidence>
<feature type="binding site" evidence="11">
    <location>
        <position position="245"/>
    </location>
    <ligand>
        <name>ATP</name>
        <dbReference type="ChEBI" id="CHEBI:30616"/>
    </ligand>
</feature>
<dbReference type="Proteomes" id="UP000187209">
    <property type="component" value="Unassembled WGS sequence"/>
</dbReference>
<organism evidence="14 15">
    <name type="scientific">Stentor coeruleus</name>
    <dbReference type="NCBI Taxonomy" id="5963"/>
    <lineage>
        <taxon>Eukaryota</taxon>
        <taxon>Sar</taxon>
        <taxon>Alveolata</taxon>
        <taxon>Ciliophora</taxon>
        <taxon>Postciliodesmatophora</taxon>
        <taxon>Heterotrichea</taxon>
        <taxon>Heterotrichida</taxon>
        <taxon>Stentoridae</taxon>
        <taxon>Stentor</taxon>
    </lineage>
</organism>
<dbReference type="EMBL" id="MPUH01000201">
    <property type="protein sequence ID" value="OMJ86574.1"/>
    <property type="molecule type" value="Genomic_DNA"/>
</dbReference>
<dbReference type="InterPro" id="IPR011009">
    <property type="entry name" value="Kinase-like_dom_sf"/>
</dbReference>
<feature type="region of interest" description="Disordered" evidence="12">
    <location>
        <begin position="1"/>
        <end position="105"/>
    </location>
</feature>
<dbReference type="InterPro" id="IPR050494">
    <property type="entry name" value="Ser_Thr_dual-spec_kinase"/>
</dbReference>
<name>A0A1R2CC28_9CILI</name>
<comment type="similarity">
    <text evidence="1">Belongs to the protein kinase superfamily. CMGC Ser/Thr protein kinase family. MNB/DYRK subfamily.</text>
</comment>
<protein>
    <recommendedName>
        <fullName evidence="2">dual-specificity kinase</fullName>
        <ecNumber evidence="2">2.7.12.1</ecNumber>
    </recommendedName>
</protein>
<feature type="domain" description="Protein kinase" evidence="13">
    <location>
        <begin position="216"/>
        <end position="512"/>
    </location>
</feature>
<feature type="compositionally biased region" description="Polar residues" evidence="12">
    <location>
        <begin position="1"/>
        <end position="11"/>
    </location>
</feature>
<evidence type="ECO:0000256" key="10">
    <source>
        <dbReference type="ARBA" id="ARBA00051680"/>
    </source>
</evidence>
<evidence type="ECO:0000256" key="5">
    <source>
        <dbReference type="ARBA" id="ARBA00022741"/>
    </source>
</evidence>
<dbReference type="OrthoDB" id="9332038at2759"/>
<dbReference type="AlphaFoldDB" id="A0A1R2CC28"/>
<dbReference type="GO" id="GO:0005524">
    <property type="term" value="F:ATP binding"/>
    <property type="evidence" value="ECO:0007669"/>
    <property type="project" value="UniProtKB-UniRule"/>
</dbReference>
<dbReference type="EC" id="2.7.12.1" evidence="2"/>
<dbReference type="Gene3D" id="3.30.10.30">
    <property type="entry name" value="DYRK"/>
    <property type="match status" value="1"/>
</dbReference>
<dbReference type="SMART" id="SM00220">
    <property type="entry name" value="S_TKc"/>
    <property type="match status" value="1"/>
</dbReference>
<gene>
    <name evidence="14" type="ORF">SteCoe_11858</name>
</gene>
<dbReference type="GO" id="GO:0004712">
    <property type="term" value="F:protein serine/threonine/tyrosine kinase activity"/>
    <property type="evidence" value="ECO:0007669"/>
    <property type="project" value="UniProtKB-EC"/>
</dbReference>
<dbReference type="InterPro" id="IPR008271">
    <property type="entry name" value="Ser/Thr_kinase_AS"/>
</dbReference>
<dbReference type="Gene3D" id="3.30.200.20">
    <property type="entry name" value="Phosphorylase Kinase, domain 1"/>
    <property type="match status" value="1"/>
</dbReference>
<evidence type="ECO:0000259" key="13">
    <source>
        <dbReference type="PROSITE" id="PS50011"/>
    </source>
</evidence>
<dbReference type="SUPFAM" id="SSF56112">
    <property type="entry name" value="Protein kinase-like (PK-like)"/>
    <property type="match status" value="1"/>
</dbReference>
<sequence length="571" mass="64462">MQVSDHASKNSPKSKRLVVKRAAVSKNSKRSRQTSTSPKNQGNKTSSVPNKHQGKVATPRAVPKLLISNLFSPRSPRKANPSTARSRRRSTAHNSIPGSIPAEHLVHNSSAKRIDESIPTSQLLQNTKKEASAIQEALKVWEALKVPTTASTVLQLLSSSLSKYEQSEILGYHEIYCIGIKAKKSKSKVDSKMNYGFDDERGDYKVETGDHFAYRYEIQKVLGSGSFGQVLLAKDHKTGQDCALKVIRNKTRFHQQALIEVEILKLLAEKDCNDQYNVVHIIDSLMFRKHMCIVFELLSINLYELLKSNEFNGLSNSLIRRFANQIANCLKLLSRYQIIHCDLKPENILLKQPNRSCIKVIDFGSSCFFDKRVYTYIQSRFYRAPEIILGISYTTSIDMWSFGCILVELYTGYPLFPGESEAEQILCIMEVCGLPPKSVMKQATRAAKFFEQDGSPKLLTNSRGKRRVPCSKNIEHIMRGAENGLVDVVKKCLEWDPAVRITPDDLLQHEWMKENRLSSTKNFTRGGSAQPHQGATLKHTHKFSFEEAQLSIRNSFLAGSCKSKKIPTFIF</sequence>
<comment type="catalytic activity">
    <reaction evidence="10">
        <text>L-tyrosyl-[protein] + ATP = O-phospho-L-tyrosyl-[protein] + ADP + H(+)</text>
        <dbReference type="Rhea" id="RHEA:10596"/>
        <dbReference type="Rhea" id="RHEA-COMP:10136"/>
        <dbReference type="Rhea" id="RHEA-COMP:20101"/>
        <dbReference type="ChEBI" id="CHEBI:15378"/>
        <dbReference type="ChEBI" id="CHEBI:30616"/>
        <dbReference type="ChEBI" id="CHEBI:46858"/>
        <dbReference type="ChEBI" id="CHEBI:61978"/>
        <dbReference type="ChEBI" id="CHEBI:456216"/>
        <dbReference type="EC" id="2.7.12.1"/>
    </reaction>
</comment>
<dbReference type="PROSITE" id="PS50011">
    <property type="entry name" value="PROTEIN_KINASE_DOM"/>
    <property type="match status" value="1"/>
</dbReference>
<evidence type="ECO:0000256" key="4">
    <source>
        <dbReference type="ARBA" id="ARBA00022679"/>
    </source>
</evidence>
<dbReference type="InterPro" id="IPR042521">
    <property type="entry name" value="DYRK"/>
</dbReference>
<comment type="caution">
    <text evidence="14">The sequence shown here is derived from an EMBL/GenBank/DDBJ whole genome shotgun (WGS) entry which is preliminary data.</text>
</comment>
<dbReference type="Pfam" id="PF00069">
    <property type="entry name" value="Pkinase"/>
    <property type="match status" value="1"/>
</dbReference>
<dbReference type="Gene3D" id="1.10.510.10">
    <property type="entry name" value="Transferase(Phosphotransferase) domain 1"/>
    <property type="match status" value="1"/>
</dbReference>
<evidence type="ECO:0000256" key="2">
    <source>
        <dbReference type="ARBA" id="ARBA00013203"/>
    </source>
</evidence>
<evidence type="ECO:0000256" key="11">
    <source>
        <dbReference type="PROSITE-ProRule" id="PRU10141"/>
    </source>
</evidence>
<dbReference type="GO" id="GO:0005856">
    <property type="term" value="C:cytoskeleton"/>
    <property type="evidence" value="ECO:0007669"/>
    <property type="project" value="TreeGrafter"/>
</dbReference>
<keyword evidence="7 11" id="KW-0067">ATP-binding</keyword>
<accession>A0A1R2CC28</accession>
<keyword evidence="4" id="KW-0808">Transferase</keyword>
<dbReference type="CDD" id="cd14210">
    <property type="entry name" value="PKc_DYRK"/>
    <property type="match status" value="1"/>
</dbReference>
<dbReference type="PROSITE" id="PS00107">
    <property type="entry name" value="PROTEIN_KINASE_ATP"/>
    <property type="match status" value="1"/>
</dbReference>
<comment type="catalytic activity">
    <reaction evidence="8">
        <text>L-seryl-[protein] + ATP = O-phospho-L-seryl-[protein] + ADP + H(+)</text>
        <dbReference type="Rhea" id="RHEA:17989"/>
        <dbReference type="Rhea" id="RHEA-COMP:9863"/>
        <dbReference type="Rhea" id="RHEA-COMP:11604"/>
        <dbReference type="ChEBI" id="CHEBI:15378"/>
        <dbReference type="ChEBI" id="CHEBI:29999"/>
        <dbReference type="ChEBI" id="CHEBI:30616"/>
        <dbReference type="ChEBI" id="CHEBI:83421"/>
        <dbReference type="ChEBI" id="CHEBI:456216"/>
        <dbReference type="EC" id="2.7.12.1"/>
    </reaction>
</comment>
<keyword evidence="6" id="KW-0418">Kinase</keyword>
<evidence type="ECO:0000256" key="9">
    <source>
        <dbReference type="ARBA" id="ARBA00049308"/>
    </source>
</evidence>
<evidence type="ECO:0000256" key="6">
    <source>
        <dbReference type="ARBA" id="ARBA00022777"/>
    </source>
</evidence>
<dbReference type="GO" id="GO:0004674">
    <property type="term" value="F:protein serine/threonine kinase activity"/>
    <property type="evidence" value="ECO:0007669"/>
    <property type="project" value="UniProtKB-KW"/>
</dbReference>
<evidence type="ECO:0000256" key="12">
    <source>
        <dbReference type="SAM" id="MobiDB-lite"/>
    </source>
</evidence>
<dbReference type="PROSITE" id="PS00108">
    <property type="entry name" value="PROTEIN_KINASE_ST"/>
    <property type="match status" value="1"/>
</dbReference>
<dbReference type="GO" id="GO:0005737">
    <property type="term" value="C:cytoplasm"/>
    <property type="evidence" value="ECO:0007669"/>
    <property type="project" value="TreeGrafter"/>
</dbReference>
<evidence type="ECO:0000256" key="3">
    <source>
        <dbReference type="ARBA" id="ARBA00022527"/>
    </source>
</evidence>
<feature type="compositionally biased region" description="Polar residues" evidence="12">
    <location>
        <begin position="33"/>
        <end position="50"/>
    </location>
</feature>
<keyword evidence="3" id="KW-0723">Serine/threonine-protein kinase</keyword>
<evidence type="ECO:0000313" key="15">
    <source>
        <dbReference type="Proteomes" id="UP000187209"/>
    </source>
</evidence>
<comment type="catalytic activity">
    <reaction evidence="9">
        <text>L-threonyl-[protein] + ATP = O-phospho-L-threonyl-[protein] + ADP + H(+)</text>
        <dbReference type="Rhea" id="RHEA:46608"/>
        <dbReference type="Rhea" id="RHEA-COMP:11060"/>
        <dbReference type="Rhea" id="RHEA-COMP:11605"/>
        <dbReference type="ChEBI" id="CHEBI:15378"/>
        <dbReference type="ChEBI" id="CHEBI:30013"/>
        <dbReference type="ChEBI" id="CHEBI:30616"/>
        <dbReference type="ChEBI" id="CHEBI:61977"/>
        <dbReference type="ChEBI" id="CHEBI:456216"/>
        <dbReference type="EC" id="2.7.12.1"/>
    </reaction>
</comment>
<dbReference type="PANTHER" id="PTHR24058">
    <property type="entry name" value="DUAL SPECIFICITY PROTEIN KINASE"/>
    <property type="match status" value="1"/>
</dbReference>
<proteinExistence type="inferred from homology"/>
<reference evidence="14 15" key="1">
    <citation type="submission" date="2016-11" db="EMBL/GenBank/DDBJ databases">
        <title>The macronuclear genome of Stentor coeruleus: a giant cell with tiny introns.</title>
        <authorList>
            <person name="Slabodnick M."/>
            <person name="Ruby J.G."/>
            <person name="Reiff S.B."/>
            <person name="Swart E.C."/>
            <person name="Gosai S."/>
            <person name="Prabakaran S."/>
            <person name="Witkowska E."/>
            <person name="Larue G.E."/>
            <person name="Fisher S."/>
            <person name="Freeman R.M."/>
            <person name="Gunawardena J."/>
            <person name="Chu W."/>
            <person name="Stover N.A."/>
            <person name="Gregory B.D."/>
            <person name="Nowacki M."/>
            <person name="Derisi J."/>
            <person name="Roy S.W."/>
            <person name="Marshall W.F."/>
            <person name="Sood P."/>
        </authorList>
    </citation>
    <scope>NUCLEOTIDE SEQUENCE [LARGE SCALE GENOMIC DNA]</scope>
    <source>
        <strain evidence="14">WM001</strain>
    </source>
</reference>
<keyword evidence="5 11" id="KW-0547">Nucleotide-binding</keyword>
<keyword evidence="15" id="KW-1185">Reference proteome</keyword>
<evidence type="ECO:0000256" key="8">
    <source>
        <dbReference type="ARBA" id="ARBA00049003"/>
    </source>
</evidence>
<dbReference type="InterPro" id="IPR000719">
    <property type="entry name" value="Prot_kinase_dom"/>
</dbReference>
<dbReference type="InterPro" id="IPR017441">
    <property type="entry name" value="Protein_kinase_ATP_BS"/>
</dbReference>
<dbReference type="PANTHER" id="PTHR24058:SF22">
    <property type="entry name" value="DUAL SPECIFICITY TYROSINE-PHOSPHORYLATION-REGULATED KINASE 4"/>
    <property type="match status" value="1"/>
</dbReference>